<keyword evidence="2" id="KW-0732">Signal</keyword>
<dbReference type="AlphaFoldDB" id="A0A9P5A519"/>
<feature type="region of interest" description="Disordered" evidence="1">
    <location>
        <begin position="417"/>
        <end position="441"/>
    </location>
</feature>
<feature type="region of interest" description="Disordered" evidence="1">
    <location>
        <begin position="197"/>
        <end position="318"/>
    </location>
</feature>
<dbReference type="EMBL" id="PVQB02001099">
    <property type="protein sequence ID" value="KAF4332331.1"/>
    <property type="molecule type" value="Genomic_DNA"/>
</dbReference>
<evidence type="ECO:0000256" key="2">
    <source>
        <dbReference type="SAM" id="SignalP"/>
    </source>
</evidence>
<organism evidence="3 4">
    <name type="scientific">Fusarium beomiforme</name>
    <dbReference type="NCBI Taxonomy" id="44412"/>
    <lineage>
        <taxon>Eukaryota</taxon>
        <taxon>Fungi</taxon>
        <taxon>Dikarya</taxon>
        <taxon>Ascomycota</taxon>
        <taxon>Pezizomycotina</taxon>
        <taxon>Sordariomycetes</taxon>
        <taxon>Hypocreomycetidae</taxon>
        <taxon>Hypocreales</taxon>
        <taxon>Nectriaceae</taxon>
        <taxon>Fusarium</taxon>
        <taxon>Fusarium burgessii species complex</taxon>
    </lineage>
</organism>
<gene>
    <name evidence="3" type="ORF">FBEOM_13878</name>
</gene>
<feature type="compositionally biased region" description="Low complexity" evidence="1">
    <location>
        <begin position="121"/>
        <end position="148"/>
    </location>
</feature>
<reference evidence="3" key="1">
    <citation type="journal article" date="2017" name="Mycologia">
        <title>Fusarium algeriense, sp. nov., a novel toxigenic crown rot pathogen of durum wheat from Algeria is nested in the Fusarium burgessii species complex.</title>
        <authorList>
            <person name="Laraba I."/>
            <person name="Keddad A."/>
            <person name="Boureghda H."/>
            <person name="Abdallah N."/>
            <person name="Vaughan M.M."/>
            <person name="Proctor R.H."/>
            <person name="Busman M."/>
            <person name="O'Donnell K."/>
        </authorList>
    </citation>
    <scope>NUCLEOTIDE SEQUENCE</scope>
    <source>
        <strain evidence="3">NRRL 25174</strain>
    </source>
</reference>
<feature type="signal peptide" evidence="2">
    <location>
        <begin position="1"/>
        <end position="23"/>
    </location>
</feature>
<evidence type="ECO:0000313" key="3">
    <source>
        <dbReference type="EMBL" id="KAF4332331.1"/>
    </source>
</evidence>
<feature type="compositionally biased region" description="Polar residues" evidence="1">
    <location>
        <begin position="291"/>
        <end position="301"/>
    </location>
</feature>
<accession>A0A9P5A519</accession>
<evidence type="ECO:0000313" key="4">
    <source>
        <dbReference type="Proteomes" id="UP000730481"/>
    </source>
</evidence>
<dbReference type="Proteomes" id="UP000730481">
    <property type="component" value="Unassembled WGS sequence"/>
</dbReference>
<feature type="chain" id="PRO_5040354713" evidence="2">
    <location>
        <begin position="24"/>
        <end position="565"/>
    </location>
</feature>
<feature type="compositionally biased region" description="Polar residues" evidence="1">
    <location>
        <begin position="235"/>
        <end position="256"/>
    </location>
</feature>
<protein>
    <submittedName>
        <fullName evidence="3">Uncharacterized protein</fullName>
    </submittedName>
</protein>
<feature type="region of interest" description="Disordered" evidence="1">
    <location>
        <begin position="107"/>
        <end position="184"/>
    </location>
</feature>
<comment type="caution">
    <text evidence="3">The sequence shown here is derived from an EMBL/GenBank/DDBJ whole genome shotgun (WGS) entry which is preliminary data.</text>
</comment>
<keyword evidence="4" id="KW-1185">Reference proteome</keyword>
<feature type="compositionally biased region" description="Low complexity" evidence="1">
    <location>
        <begin position="197"/>
        <end position="211"/>
    </location>
</feature>
<sequence length="565" mass="58570">MIRLYILLCLLPCLFLTTPITHAALLPRLKASFKLPGVAFNEPVARSIKVVPFKEIPGESHYGHGLHHTLSLVKRLVEDQGDMVEVTEEALQELLDQINKLHEQVNSMMPSGAPDKQPTRETGGSSGSQSGESGETSAGSSDDSTGGEQPELPAPSDQAGVPVPDVALGPSEVSVVSDSSLRSPLPSQAHAATVLEPQAPAASAQPAVPQAEDTNRQAKTELAAPAVNPTLVANGESTNLPSNTQIDSLPSDSTALALTGAAGPSGKGGVIELGGRPKNAVAQPTGEAQALTRTQLSTAQVKPTEKEDNYSGSSSVKQDADATSAVLGGAFVEDPVGVVQTVSTDITSTQQTSTSAPKETHGGSRVGYDGCVDEVSGLPIIRRNLNCTAGSRSPSLSKPTQDATITLVVVPIPESDHSEAGVTIPGGVGAEDSPTVTQTEEAAPALEAEATSTPTIKAGDSQQLAESTLLSNPSAASIPEPTTLSLRTVIFTSVLTRSSTIHATTIRTEFVNANQPNSSLRAPGHVFKEDADTDTNAVFNKDGKLVLEESNMDERTPGIYTMKLD</sequence>
<reference evidence="3" key="2">
    <citation type="submission" date="2020-02" db="EMBL/GenBank/DDBJ databases">
        <title>Identification and distribution of gene clusters putatively required for synthesis of sphingolipid metabolism inhibitors in phylogenetically diverse species of the filamentous fungus Fusarium.</title>
        <authorList>
            <person name="Kim H.-S."/>
            <person name="Busman M."/>
            <person name="Brown D.W."/>
            <person name="Divon H."/>
            <person name="Uhlig S."/>
            <person name="Proctor R.H."/>
        </authorList>
    </citation>
    <scope>NUCLEOTIDE SEQUENCE</scope>
    <source>
        <strain evidence="3">NRRL 25174</strain>
    </source>
</reference>
<proteinExistence type="predicted"/>
<evidence type="ECO:0000256" key="1">
    <source>
        <dbReference type="SAM" id="MobiDB-lite"/>
    </source>
</evidence>
<feature type="compositionally biased region" description="Polar residues" evidence="1">
    <location>
        <begin position="174"/>
        <end position="184"/>
    </location>
</feature>
<name>A0A9P5A519_9HYPO</name>
<dbReference type="OrthoDB" id="5095623at2759"/>
<feature type="compositionally biased region" description="Gly residues" evidence="1">
    <location>
        <begin position="263"/>
        <end position="272"/>
    </location>
</feature>